<comment type="similarity">
    <text evidence="2">Belongs to the major facilitator superfamily. EmrB family.</text>
</comment>
<dbReference type="Gene3D" id="1.20.1250.20">
    <property type="entry name" value="MFS general substrate transporter like domains"/>
    <property type="match status" value="1"/>
</dbReference>
<evidence type="ECO:0000313" key="11">
    <source>
        <dbReference type="Proteomes" id="UP000078356"/>
    </source>
</evidence>
<gene>
    <name evidence="10" type="ORF">A4V15_05615</name>
</gene>
<feature type="transmembrane region" description="Helical" evidence="8">
    <location>
        <begin position="223"/>
        <end position="245"/>
    </location>
</feature>
<dbReference type="InterPro" id="IPR004638">
    <property type="entry name" value="EmrB-like"/>
</dbReference>
<evidence type="ECO:0000313" key="10">
    <source>
        <dbReference type="EMBL" id="OAN26636.1"/>
    </source>
</evidence>
<keyword evidence="7 8" id="KW-0472">Membrane</keyword>
<dbReference type="RefSeq" id="WP_064308746.1">
    <property type="nucleotide sequence ID" value="NZ_LWCR01000034.1"/>
</dbReference>
<dbReference type="InterPro" id="IPR011701">
    <property type="entry name" value="MFS"/>
</dbReference>
<feature type="transmembrane region" description="Helical" evidence="8">
    <location>
        <begin position="81"/>
        <end position="103"/>
    </location>
</feature>
<evidence type="ECO:0000256" key="2">
    <source>
        <dbReference type="ARBA" id="ARBA00008537"/>
    </source>
</evidence>
<dbReference type="Proteomes" id="UP000078356">
    <property type="component" value="Unassembled WGS sequence"/>
</dbReference>
<dbReference type="PANTHER" id="PTHR42718">
    <property type="entry name" value="MAJOR FACILITATOR SUPERFAMILY MULTIDRUG TRANSPORTER MFSC"/>
    <property type="match status" value="1"/>
</dbReference>
<feature type="transmembrane region" description="Helical" evidence="8">
    <location>
        <begin position="197"/>
        <end position="217"/>
    </location>
</feature>
<dbReference type="PROSITE" id="PS50850">
    <property type="entry name" value="MFS"/>
    <property type="match status" value="1"/>
</dbReference>
<comment type="subcellular location">
    <subcellularLocation>
        <location evidence="1">Cell membrane</location>
        <topology evidence="1">Multi-pass membrane protein</topology>
    </subcellularLocation>
</comment>
<protein>
    <submittedName>
        <fullName evidence="10">MFS transporter</fullName>
    </submittedName>
</protein>
<organism evidence="10 11">
    <name type="scientific">Pseudomonas oryzihabitans</name>
    <dbReference type="NCBI Taxonomy" id="47885"/>
    <lineage>
        <taxon>Bacteria</taxon>
        <taxon>Pseudomonadati</taxon>
        <taxon>Pseudomonadota</taxon>
        <taxon>Gammaproteobacteria</taxon>
        <taxon>Pseudomonadales</taxon>
        <taxon>Pseudomonadaceae</taxon>
        <taxon>Pseudomonas</taxon>
    </lineage>
</organism>
<dbReference type="PANTHER" id="PTHR42718:SF9">
    <property type="entry name" value="MAJOR FACILITATOR SUPERFAMILY MULTIDRUG TRANSPORTER MFSC"/>
    <property type="match status" value="1"/>
</dbReference>
<dbReference type="Gene3D" id="1.20.1720.10">
    <property type="entry name" value="Multidrug resistance protein D"/>
    <property type="match status" value="1"/>
</dbReference>
<dbReference type="GO" id="GO:0022857">
    <property type="term" value="F:transmembrane transporter activity"/>
    <property type="evidence" value="ECO:0007669"/>
    <property type="project" value="InterPro"/>
</dbReference>
<feature type="transmembrane region" description="Helical" evidence="8">
    <location>
        <begin position="329"/>
        <end position="348"/>
    </location>
</feature>
<dbReference type="Pfam" id="PF07690">
    <property type="entry name" value="MFS_1"/>
    <property type="match status" value="1"/>
</dbReference>
<evidence type="ECO:0000256" key="7">
    <source>
        <dbReference type="ARBA" id="ARBA00023136"/>
    </source>
</evidence>
<feature type="transmembrane region" description="Helical" evidence="8">
    <location>
        <begin position="434"/>
        <end position="456"/>
    </location>
</feature>
<evidence type="ECO:0000256" key="5">
    <source>
        <dbReference type="ARBA" id="ARBA00022692"/>
    </source>
</evidence>
<evidence type="ECO:0000256" key="3">
    <source>
        <dbReference type="ARBA" id="ARBA00022448"/>
    </source>
</evidence>
<feature type="transmembrane region" description="Helical" evidence="8">
    <location>
        <begin position="354"/>
        <end position="376"/>
    </location>
</feature>
<sequence length="468" mass="48692">MNAAIPRVWVAVNVLLGTVTVSLANTALNPALPAFIAAFDLGPLLASWIVAGFMVAMGITMPLTGFLAGRIGRRRLYRLGLLAFIAGSALGALADSIAGVLLARMVQGVASGLMIPLALGIIFSVYPKEERGRVTGWWGGAVMLAPAVGPLCGSLLLELFDWRALFLLNVPVGLLALAMGQVVLPADGPRERKPFDLAGYLLIASGLGLLLVTLGRLRELEALAAPLNLLALGAGLLCLLAFVHLQLRRSHPLLPLRLFALRGYQASVIIAVVQAVGMFECLVLLPLLVQLVLGHSALWTGLALLCTALAAALFGQVGGRLLDRRGPRGVIATGLALSGLATLALGVVGSHAGLAWICALMVLRGVGLGLSYMPATTAGLNSLPDAQVTQGAAMNNIARRLVSSVAVVAASLWLELRLGGAAGWGPRQAATGAAIQDAFIATGLFILLALPWAWRFPAAQPLSVRRYS</sequence>
<dbReference type="SUPFAM" id="SSF103473">
    <property type="entry name" value="MFS general substrate transporter"/>
    <property type="match status" value="1"/>
</dbReference>
<evidence type="ECO:0000256" key="4">
    <source>
        <dbReference type="ARBA" id="ARBA00022475"/>
    </source>
</evidence>
<evidence type="ECO:0000256" key="6">
    <source>
        <dbReference type="ARBA" id="ARBA00022989"/>
    </source>
</evidence>
<dbReference type="EMBL" id="LWCR01000034">
    <property type="protein sequence ID" value="OAN26636.1"/>
    <property type="molecule type" value="Genomic_DNA"/>
</dbReference>
<keyword evidence="6 8" id="KW-1133">Transmembrane helix</keyword>
<proteinExistence type="inferred from homology"/>
<dbReference type="NCBIfam" id="TIGR00711">
    <property type="entry name" value="efflux_EmrB"/>
    <property type="match status" value="1"/>
</dbReference>
<feature type="transmembrane region" description="Helical" evidence="8">
    <location>
        <begin position="138"/>
        <end position="160"/>
    </location>
</feature>
<feature type="transmembrane region" description="Helical" evidence="8">
    <location>
        <begin position="109"/>
        <end position="126"/>
    </location>
</feature>
<keyword evidence="3" id="KW-0813">Transport</keyword>
<keyword evidence="4" id="KW-1003">Cell membrane</keyword>
<dbReference type="GO" id="GO:0005886">
    <property type="term" value="C:plasma membrane"/>
    <property type="evidence" value="ECO:0007669"/>
    <property type="project" value="UniProtKB-SubCell"/>
</dbReference>
<evidence type="ECO:0000259" key="9">
    <source>
        <dbReference type="PROSITE" id="PS50850"/>
    </source>
</evidence>
<evidence type="ECO:0000256" key="1">
    <source>
        <dbReference type="ARBA" id="ARBA00004651"/>
    </source>
</evidence>
<feature type="transmembrane region" description="Helical" evidence="8">
    <location>
        <begin position="297"/>
        <end position="317"/>
    </location>
</feature>
<dbReference type="InterPro" id="IPR020846">
    <property type="entry name" value="MFS_dom"/>
</dbReference>
<feature type="transmembrane region" description="Helical" evidence="8">
    <location>
        <begin position="166"/>
        <end position="185"/>
    </location>
</feature>
<feature type="transmembrane region" description="Helical" evidence="8">
    <location>
        <begin position="48"/>
        <end position="69"/>
    </location>
</feature>
<dbReference type="AlphaFoldDB" id="A0A178LC01"/>
<dbReference type="OrthoDB" id="9812221at2"/>
<dbReference type="InterPro" id="IPR036259">
    <property type="entry name" value="MFS_trans_sf"/>
</dbReference>
<feature type="transmembrane region" description="Helical" evidence="8">
    <location>
        <begin position="397"/>
        <end position="414"/>
    </location>
</feature>
<accession>A0A178LC01</accession>
<name>A0A178LC01_9PSED</name>
<reference evidence="10 11" key="1">
    <citation type="submission" date="2016-04" db="EMBL/GenBank/DDBJ databases">
        <title>Draft Genome Sequences of Staphylococcus capitis Strain H36, S. capitis Strain H65, S. cohnii Strain H62, S. hominis Strain H69, Mycobacterium iranicum Strain H39, Plantibacter sp. Strain H53, Pseudomonas oryzihabitans Strain H72, and Microbacterium sp. Strain H83, isolated from residential settings.</title>
        <authorList>
            <person name="Lymperopoulou D."/>
            <person name="Adams R.I."/>
            <person name="Lindow S."/>
            <person name="Coil D.A."/>
            <person name="Jospin G."/>
            <person name="Eisen J.A."/>
        </authorList>
    </citation>
    <scope>NUCLEOTIDE SEQUENCE [LARGE SCALE GENOMIC DNA]</scope>
    <source>
        <strain evidence="10 11">H72</strain>
    </source>
</reference>
<evidence type="ECO:0000256" key="8">
    <source>
        <dbReference type="SAM" id="Phobius"/>
    </source>
</evidence>
<feature type="domain" description="Major facilitator superfamily (MFS) profile" evidence="9">
    <location>
        <begin position="10"/>
        <end position="461"/>
    </location>
</feature>
<comment type="caution">
    <text evidence="10">The sequence shown here is derived from an EMBL/GenBank/DDBJ whole genome shotgun (WGS) entry which is preliminary data.</text>
</comment>
<feature type="transmembrane region" description="Helical" evidence="8">
    <location>
        <begin position="266"/>
        <end position="291"/>
    </location>
</feature>
<keyword evidence="5 8" id="KW-0812">Transmembrane</keyword>